<dbReference type="Proteomes" id="UP000283210">
    <property type="component" value="Chromosome 24"/>
</dbReference>
<feature type="region of interest" description="Disordered" evidence="1">
    <location>
        <begin position="196"/>
        <end position="304"/>
    </location>
</feature>
<feature type="compositionally biased region" description="Polar residues" evidence="1">
    <location>
        <begin position="240"/>
        <end position="251"/>
    </location>
</feature>
<keyword evidence="3" id="KW-1185">Reference proteome</keyword>
<dbReference type="EMBL" id="CM012460">
    <property type="protein sequence ID" value="RVE55730.1"/>
    <property type="molecule type" value="Genomic_DNA"/>
</dbReference>
<feature type="compositionally biased region" description="Polar residues" evidence="1">
    <location>
        <begin position="279"/>
        <end position="291"/>
    </location>
</feature>
<proteinExistence type="predicted"/>
<evidence type="ECO:0000256" key="1">
    <source>
        <dbReference type="SAM" id="MobiDB-lite"/>
    </source>
</evidence>
<feature type="non-terminal residue" evidence="2">
    <location>
        <position position="304"/>
    </location>
</feature>
<feature type="compositionally biased region" description="Polar residues" evidence="1">
    <location>
        <begin position="217"/>
        <end position="233"/>
    </location>
</feature>
<protein>
    <submittedName>
        <fullName evidence="2">Uncharacterized protein</fullName>
    </submittedName>
</protein>
<reference evidence="2 3" key="2">
    <citation type="submission" date="2019-01" db="EMBL/GenBank/DDBJ databases">
        <title>A chromosome length genome reference of the Java medaka (oryzias javanicus).</title>
        <authorList>
            <person name="Herpin A."/>
            <person name="Takehana Y."/>
            <person name="Naruse K."/>
            <person name="Ansai S."/>
            <person name="Kawaguchi M."/>
        </authorList>
    </citation>
    <scope>NUCLEOTIDE SEQUENCE [LARGE SCALE GENOMIC DNA]</scope>
    <source>
        <strain evidence="2">RS831</strain>
        <tissue evidence="2">Whole body</tissue>
    </source>
</reference>
<dbReference type="OrthoDB" id="10002522at2759"/>
<sequence>MQTRWSNQMQQSTNYPVVQNKENKMSGALFCKEPALQNQSWRQTCHFDHEPQRHLGQDTFPQSARHIRFDNGFPDSHQDRLESSQIDGAQMNQNHKTTPSGNQNQYFYGHQQRDFTSDIPPENGALVFKRSQVDRTAPKPADRLVSENKMAPMQDVEVGTMLKQIRRALGVREPCRAEREARRQSCEACAHATGTAKQVEASGNSIKSPPAAPSSAGVTTNQKPKLSITVSNSGKEDSRSTGLSESDTGSSRKVRIAHKSNGINGEEETASKPDLDKSFTPTGANNKQNLRQVYKENKKSERTP</sequence>
<evidence type="ECO:0000313" key="3">
    <source>
        <dbReference type="Proteomes" id="UP000283210"/>
    </source>
</evidence>
<organism evidence="2 3">
    <name type="scientific">Oryzias javanicus</name>
    <name type="common">Javanese ricefish</name>
    <name type="synonym">Aplocheilus javanicus</name>
    <dbReference type="NCBI Taxonomy" id="123683"/>
    <lineage>
        <taxon>Eukaryota</taxon>
        <taxon>Metazoa</taxon>
        <taxon>Chordata</taxon>
        <taxon>Craniata</taxon>
        <taxon>Vertebrata</taxon>
        <taxon>Euteleostomi</taxon>
        <taxon>Actinopterygii</taxon>
        <taxon>Neopterygii</taxon>
        <taxon>Teleostei</taxon>
        <taxon>Neoteleostei</taxon>
        <taxon>Acanthomorphata</taxon>
        <taxon>Ovalentaria</taxon>
        <taxon>Atherinomorphae</taxon>
        <taxon>Beloniformes</taxon>
        <taxon>Adrianichthyidae</taxon>
        <taxon>Oryziinae</taxon>
        <taxon>Oryzias</taxon>
    </lineage>
</organism>
<gene>
    <name evidence="2" type="ORF">OJAV_G00228990</name>
</gene>
<accession>A0A437BZG8</accession>
<evidence type="ECO:0000313" key="2">
    <source>
        <dbReference type="EMBL" id="RVE55730.1"/>
    </source>
</evidence>
<feature type="compositionally biased region" description="Basic and acidic residues" evidence="1">
    <location>
        <begin position="293"/>
        <end position="304"/>
    </location>
</feature>
<reference evidence="2 3" key="1">
    <citation type="submission" date="2018-11" db="EMBL/GenBank/DDBJ databases">
        <authorList>
            <person name="Lopez-Roques C."/>
            <person name="Donnadieu C."/>
            <person name="Bouchez O."/>
            <person name="Klopp C."/>
            <person name="Cabau C."/>
            <person name="Zahm M."/>
        </authorList>
    </citation>
    <scope>NUCLEOTIDE SEQUENCE [LARGE SCALE GENOMIC DNA]</scope>
    <source>
        <strain evidence="2">RS831</strain>
        <tissue evidence="2">Whole body</tissue>
    </source>
</reference>
<name>A0A437BZG8_ORYJA</name>
<dbReference type="AlphaFoldDB" id="A0A437BZG8"/>